<dbReference type="Pfam" id="PF14749">
    <property type="entry name" value="Acyl-CoA_ox_N"/>
    <property type="match status" value="1"/>
</dbReference>
<dbReference type="Gene3D" id="2.40.110.10">
    <property type="entry name" value="Butyryl-CoA Dehydrogenase, subunit A, domain 2"/>
    <property type="match status" value="1"/>
</dbReference>
<evidence type="ECO:0000256" key="3">
    <source>
        <dbReference type="ARBA" id="ARBA00004275"/>
    </source>
</evidence>
<dbReference type="VEuPathDB" id="FungiDB:CTRG_02721"/>
<dbReference type="Pfam" id="PF22924">
    <property type="entry name" value="ACOX_C_alpha1"/>
    <property type="match status" value="1"/>
</dbReference>
<evidence type="ECO:0000256" key="2">
    <source>
        <dbReference type="ARBA" id="ARBA00001974"/>
    </source>
</evidence>
<dbReference type="InterPro" id="IPR012258">
    <property type="entry name" value="Acyl-CoA_oxidase"/>
</dbReference>
<keyword evidence="21" id="KW-1185">Reference proteome</keyword>
<feature type="domain" description="Acyl-coenzyme A oxidase N-terminal" evidence="18">
    <location>
        <begin position="15"/>
        <end position="124"/>
    </location>
</feature>
<dbReference type="Pfam" id="PF01756">
    <property type="entry name" value="ACOX"/>
    <property type="match status" value="1"/>
</dbReference>
<dbReference type="SUPFAM" id="SSF56645">
    <property type="entry name" value="Acyl-CoA dehydrogenase NM domain-like"/>
    <property type="match status" value="1"/>
</dbReference>
<evidence type="ECO:0000256" key="13">
    <source>
        <dbReference type="PIRSR" id="PIRSR000168-1"/>
    </source>
</evidence>
<evidence type="ECO:0000256" key="8">
    <source>
        <dbReference type="ARBA" id="ARBA00022832"/>
    </source>
</evidence>
<dbReference type="eggNOG" id="KOG0136">
    <property type="taxonomic scope" value="Eukaryota"/>
</dbReference>
<dbReference type="Gene3D" id="1.10.540.10">
    <property type="entry name" value="Acyl-CoA dehydrogenase/oxidase, N-terminal domain"/>
    <property type="match status" value="1"/>
</dbReference>
<evidence type="ECO:0000259" key="19">
    <source>
        <dbReference type="Pfam" id="PF22924"/>
    </source>
</evidence>
<evidence type="ECO:0000259" key="16">
    <source>
        <dbReference type="Pfam" id="PF01756"/>
    </source>
</evidence>
<dbReference type="FunFam" id="1.10.540.10:FF:000018">
    <property type="entry name" value="Acyl-coenzyme A oxidase"/>
    <property type="match status" value="1"/>
</dbReference>
<dbReference type="FunFam" id="1.20.140.10:FF:000015">
    <property type="entry name" value="Acyl-coenzyme A oxidase"/>
    <property type="match status" value="1"/>
</dbReference>
<keyword evidence="7 12" id="KW-0274">FAD</keyword>
<dbReference type="InterPro" id="IPR006091">
    <property type="entry name" value="Acyl-CoA_Oxase/DH_mid-dom"/>
</dbReference>
<feature type="binding site" evidence="14">
    <location>
        <position position="182"/>
    </location>
    <ligand>
        <name>FAD</name>
        <dbReference type="ChEBI" id="CHEBI:57692"/>
    </ligand>
</feature>
<dbReference type="InterPro" id="IPR009100">
    <property type="entry name" value="AcylCoA_DH/oxidase_NM_dom_sf"/>
</dbReference>
<feature type="region of interest" description="Disordered" evidence="15">
    <location>
        <begin position="642"/>
        <end position="662"/>
    </location>
</feature>
<comment type="cofactor">
    <cofactor evidence="2">
        <name>FAD</name>
        <dbReference type="ChEBI" id="CHEBI:57692"/>
    </cofactor>
</comment>
<feature type="domain" description="Acyl-CoA oxidase/dehydrogenase middle" evidence="17">
    <location>
        <begin position="139"/>
        <end position="248"/>
    </location>
</feature>
<evidence type="ECO:0000259" key="18">
    <source>
        <dbReference type="Pfam" id="PF14749"/>
    </source>
</evidence>
<dbReference type="InterPro" id="IPR037069">
    <property type="entry name" value="AcylCoA_DH/ox_N_sf"/>
</dbReference>
<dbReference type="KEGG" id="ctp:CTRG_02721"/>
<reference evidence="20 21" key="1">
    <citation type="journal article" date="2009" name="Nature">
        <title>Evolution of pathogenicity and sexual reproduction in eight Candida genomes.</title>
        <authorList>
            <person name="Butler G."/>
            <person name="Rasmussen M.D."/>
            <person name="Lin M.F."/>
            <person name="Santos M.A."/>
            <person name="Sakthikumar S."/>
            <person name="Munro C.A."/>
            <person name="Rheinbay E."/>
            <person name="Grabherr M."/>
            <person name="Forche A."/>
            <person name="Reedy J.L."/>
            <person name="Agrafioti I."/>
            <person name="Arnaud M.B."/>
            <person name="Bates S."/>
            <person name="Brown A.J."/>
            <person name="Brunke S."/>
            <person name="Costanzo M.C."/>
            <person name="Fitzpatrick D.A."/>
            <person name="de Groot P.W."/>
            <person name="Harris D."/>
            <person name="Hoyer L.L."/>
            <person name="Hube B."/>
            <person name="Klis F.M."/>
            <person name="Kodira C."/>
            <person name="Lennard N."/>
            <person name="Logue M.E."/>
            <person name="Martin R."/>
            <person name="Neiman A.M."/>
            <person name="Nikolaou E."/>
            <person name="Quail M.A."/>
            <person name="Quinn J."/>
            <person name="Santos M.C."/>
            <person name="Schmitzberger F.F."/>
            <person name="Sherlock G."/>
            <person name="Shah P."/>
            <person name="Silverstein K.A."/>
            <person name="Skrzypek M.S."/>
            <person name="Soll D."/>
            <person name="Staggs R."/>
            <person name="Stansfield I."/>
            <person name="Stumpf M.P."/>
            <person name="Sudbery P.E."/>
            <person name="Srikantha T."/>
            <person name="Zeng Q."/>
            <person name="Berman J."/>
            <person name="Berriman M."/>
            <person name="Heitman J."/>
            <person name="Gow N.A."/>
            <person name="Lorenz M.C."/>
            <person name="Birren B.W."/>
            <person name="Kellis M."/>
            <person name="Cuomo C.A."/>
        </authorList>
    </citation>
    <scope>NUCLEOTIDE SEQUENCE [LARGE SCALE GENOMIC DNA]</scope>
    <source>
        <strain evidence="21">ATCC MYA-3404 / T1</strain>
    </source>
</reference>
<evidence type="ECO:0000313" key="20">
    <source>
        <dbReference type="EMBL" id="EER33903.1"/>
    </source>
</evidence>
<comment type="similarity">
    <text evidence="5 12">Belongs to the acyl-CoA oxidase family.</text>
</comment>
<evidence type="ECO:0000256" key="1">
    <source>
        <dbReference type="ARBA" id="ARBA00001201"/>
    </source>
</evidence>
<dbReference type="InterPro" id="IPR029320">
    <property type="entry name" value="Acyl-CoA_ox_N"/>
</dbReference>
<comment type="pathway">
    <text evidence="4">Lipid metabolism; peroxisomal fatty acid beta-oxidation.</text>
</comment>
<dbReference type="EMBL" id="GG692397">
    <property type="protein sequence ID" value="EER33903.1"/>
    <property type="molecule type" value="Genomic_DNA"/>
</dbReference>
<dbReference type="GeneID" id="8302110"/>
<evidence type="ECO:0000259" key="17">
    <source>
        <dbReference type="Pfam" id="PF02770"/>
    </source>
</evidence>
<comment type="catalytic activity">
    <reaction evidence="1">
        <text>a 2,3-saturated acyl-CoA + O2 = a (2E)-enoyl-CoA + H2O2</text>
        <dbReference type="Rhea" id="RHEA:38959"/>
        <dbReference type="ChEBI" id="CHEBI:15379"/>
        <dbReference type="ChEBI" id="CHEBI:16240"/>
        <dbReference type="ChEBI" id="CHEBI:58856"/>
        <dbReference type="ChEBI" id="CHEBI:65111"/>
        <dbReference type="EC" id="1.3.3.6"/>
    </reaction>
</comment>
<dbReference type="OrthoDB" id="538336at2759"/>
<keyword evidence="6 12" id="KW-0285">Flavoprotein</keyword>
<feature type="binding site" evidence="14">
    <location>
        <position position="143"/>
    </location>
    <ligand>
        <name>FAD</name>
        <dbReference type="ChEBI" id="CHEBI:57692"/>
    </ligand>
</feature>
<gene>
    <name evidence="20" type="ORF">CTRG_02721</name>
</gene>
<dbReference type="PANTHER" id="PTHR10909">
    <property type="entry name" value="ELECTRON TRANSPORT OXIDOREDUCTASE"/>
    <property type="match status" value="1"/>
</dbReference>
<keyword evidence="8" id="KW-0276">Fatty acid metabolism</keyword>
<evidence type="ECO:0000256" key="15">
    <source>
        <dbReference type="SAM" id="MobiDB-lite"/>
    </source>
</evidence>
<organism evidence="20 21">
    <name type="scientific">Candida tropicalis (strain ATCC MYA-3404 / T1)</name>
    <name type="common">Yeast</name>
    <dbReference type="NCBI Taxonomy" id="294747"/>
    <lineage>
        <taxon>Eukaryota</taxon>
        <taxon>Fungi</taxon>
        <taxon>Dikarya</taxon>
        <taxon>Ascomycota</taxon>
        <taxon>Saccharomycotina</taxon>
        <taxon>Pichiomycetes</taxon>
        <taxon>Debaryomycetaceae</taxon>
        <taxon>Candida/Lodderomyces clade</taxon>
        <taxon>Candida</taxon>
    </lineage>
</organism>
<dbReference type="Pfam" id="PF02770">
    <property type="entry name" value="Acyl-CoA_dh_M"/>
    <property type="match status" value="1"/>
</dbReference>
<dbReference type="InterPro" id="IPR046373">
    <property type="entry name" value="Acyl-CoA_Oxase/DH_mid-dom_sf"/>
</dbReference>
<dbReference type="UniPathway" id="UPA00661"/>
<evidence type="ECO:0000256" key="14">
    <source>
        <dbReference type="PIRSR" id="PIRSR000168-2"/>
    </source>
</evidence>
<dbReference type="InterPro" id="IPR055060">
    <property type="entry name" value="ACOX_C_alpha1"/>
</dbReference>
<feature type="domain" description="Acyl-CoA oxidase C-alpha1" evidence="19">
    <location>
        <begin position="278"/>
        <end position="450"/>
    </location>
</feature>
<dbReference type="HOGENOM" id="CLU_014629_3_1_1"/>
<evidence type="ECO:0000313" key="21">
    <source>
        <dbReference type="Proteomes" id="UP000002037"/>
    </source>
</evidence>
<dbReference type="SUPFAM" id="SSF47203">
    <property type="entry name" value="Acyl-CoA dehydrogenase C-terminal domain-like"/>
    <property type="match status" value="2"/>
</dbReference>
<dbReference type="STRING" id="294747.C5M8J9"/>
<feature type="compositionally biased region" description="Basic and acidic residues" evidence="15">
    <location>
        <begin position="642"/>
        <end position="655"/>
    </location>
</feature>
<dbReference type="PANTHER" id="PTHR10909:SF352">
    <property type="entry name" value="ACYL-COENZYME A OXIDASE-LIKE PROTEIN"/>
    <property type="match status" value="1"/>
</dbReference>
<dbReference type="GO" id="GO:0071949">
    <property type="term" value="F:FAD binding"/>
    <property type="evidence" value="ECO:0007669"/>
    <property type="project" value="InterPro"/>
</dbReference>
<feature type="domain" description="Acyl-CoA oxidase C-terminal" evidence="16">
    <location>
        <begin position="473"/>
        <end position="640"/>
    </location>
</feature>
<dbReference type="GO" id="GO:0055088">
    <property type="term" value="P:lipid homeostasis"/>
    <property type="evidence" value="ECO:0007669"/>
    <property type="project" value="TreeGrafter"/>
</dbReference>
<accession>C5M8J9</accession>
<dbReference type="RefSeq" id="XP_002548424.1">
    <property type="nucleotide sequence ID" value="XM_002548378.1"/>
</dbReference>
<dbReference type="GO" id="GO:0005504">
    <property type="term" value="F:fatty acid binding"/>
    <property type="evidence" value="ECO:0007669"/>
    <property type="project" value="TreeGrafter"/>
</dbReference>
<evidence type="ECO:0000256" key="10">
    <source>
        <dbReference type="ARBA" id="ARBA00023098"/>
    </source>
</evidence>
<dbReference type="SMR" id="C5M8J9"/>
<keyword evidence="11" id="KW-0576">Peroxisome</keyword>
<evidence type="ECO:0000256" key="6">
    <source>
        <dbReference type="ARBA" id="ARBA00022630"/>
    </source>
</evidence>
<sequence>MPTELQKERETIKFNPKELNYFLEGSQERSEIISNMVEQMEKDPILRVDASYYDLTKDQQREVTAKKINRISRYFENEFPDQQAQRLSILGVFDPQVFTRIGVNLGLFVSCVRGNGTNSQFFYWTINKGIDKLRGIYGCFGMTELAHGSNVQGIETTATFDEDTDEFVINTPHIGATKWWIGGAAHSATHCSVYARLKVKGKDYGVKTFVVPLRDSNHDLEPGISVGDIGAKMGRDGIDNGWIQFSNVRIPRYFMLQKYCKVSREGEVTMPPSEQLSYSALITGRVTMMMDSYRMTSRFITIALRYAIHRRQFKSKDSATEETKLIDYPLHQKRLFPYLAAAYLFSQGALYLEQTMNKTNDKLDEAVAGGDKAEIDAAIVESKKLFVASGCLKSTCTWMTAEAIDEARQSCGGHGYSAYNGFGKAYSDWVVQCTWEGDNNILAMNVAKSMVRDLLQQPEQKGLVLSSVEDLNDPAKLVKAFDHALSGLARDIGAVADEKGFDITGPSLVLVSKLNAHRFLIDGFFKRITPEWSDILKPLGYLYADWILTNFGATFLSYGIISPEVSRKISSEHFPSMCAKVRPNVVGLTDGFNLTDMMVNAAIGRYDGNVYDNYFETVKSLNPPENTKAPYSKALEDMLNRPDLEVRQRGEKSDETAEILSS</sequence>
<dbReference type="PIRSF" id="PIRSF000168">
    <property type="entry name" value="Acyl-CoA_oxidase"/>
    <property type="match status" value="1"/>
</dbReference>
<dbReference type="InterPro" id="IPR002655">
    <property type="entry name" value="Acyl-CoA_oxidase_C"/>
</dbReference>
<dbReference type="GO" id="GO:0033540">
    <property type="term" value="P:fatty acid beta-oxidation using acyl-CoA oxidase"/>
    <property type="evidence" value="ECO:0007669"/>
    <property type="project" value="UniProtKB-UniPathway"/>
</dbReference>
<name>C5M8J9_CANTT</name>
<evidence type="ECO:0000256" key="7">
    <source>
        <dbReference type="ARBA" id="ARBA00022827"/>
    </source>
</evidence>
<dbReference type="Proteomes" id="UP000002037">
    <property type="component" value="Unassembled WGS sequence"/>
</dbReference>
<feature type="active site" description="Proton acceptor" evidence="13">
    <location>
        <position position="436"/>
    </location>
</feature>
<evidence type="ECO:0000256" key="5">
    <source>
        <dbReference type="ARBA" id="ARBA00006288"/>
    </source>
</evidence>
<evidence type="ECO:0000256" key="11">
    <source>
        <dbReference type="ARBA" id="ARBA00023140"/>
    </source>
</evidence>
<protein>
    <recommendedName>
        <fullName evidence="12">Acyl-coenzyme A oxidase</fullName>
    </recommendedName>
</protein>
<comment type="subcellular location">
    <subcellularLocation>
        <location evidence="3">Peroxisome</location>
    </subcellularLocation>
</comment>
<evidence type="ECO:0000256" key="9">
    <source>
        <dbReference type="ARBA" id="ARBA00023002"/>
    </source>
</evidence>
<keyword evidence="10" id="KW-0443">Lipid metabolism</keyword>
<dbReference type="AlphaFoldDB" id="C5M8J9"/>
<dbReference type="InterPro" id="IPR036250">
    <property type="entry name" value="AcylCo_DH-like_C"/>
</dbReference>
<evidence type="ECO:0000256" key="12">
    <source>
        <dbReference type="PIRNR" id="PIRNR000168"/>
    </source>
</evidence>
<proteinExistence type="inferred from homology"/>
<dbReference type="Gene3D" id="1.20.140.10">
    <property type="entry name" value="Butyryl-CoA Dehydrogenase, subunit A, domain 3"/>
    <property type="match status" value="2"/>
</dbReference>
<evidence type="ECO:0000256" key="4">
    <source>
        <dbReference type="ARBA" id="ARBA00004846"/>
    </source>
</evidence>
<dbReference type="GO" id="GO:0005777">
    <property type="term" value="C:peroxisome"/>
    <property type="evidence" value="ECO:0007669"/>
    <property type="project" value="UniProtKB-SubCell"/>
</dbReference>
<keyword evidence="9" id="KW-0560">Oxidoreductase</keyword>
<dbReference type="FunFam" id="2.40.110.10:FF:000003">
    <property type="entry name" value="Acyl-coenzyme A oxidase"/>
    <property type="match status" value="1"/>
</dbReference>
<dbReference type="GO" id="GO:0003997">
    <property type="term" value="F:acyl-CoA oxidase activity"/>
    <property type="evidence" value="ECO:0007669"/>
    <property type="project" value="UniProtKB-EC"/>
</dbReference>